<evidence type="ECO:0000256" key="3">
    <source>
        <dbReference type="ARBA" id="ARBA00022989"/>
    </source>
</evidence>
<evidence type="ECO:0000313" key="7">
    <source>
        <dbReference type="EMBL" id="TWF74473.1"/>
    </source>
</evidence>
<dbReference type="InterPro" id="IPR036259">
    <property type="entry name" value="MFS_trans_sf"/>
</dbReference>
<keyword evidence="2 5" id="KW-0812">Transmembrane</keyword>
<dbReference type="AlphaFoldDB" id="A0A561SHZ7"/>
<dbReference type="InterPro" id="IPR001958">
    <property type="entry name" value="Tet-R_TetA/multi-R_MdtG-like"/>
</dbReference>
<reference evidence="7 8" key="1">
    <citation type="submission" date="2019-06" db="EMBL/GenBank/DDBJ databases">
        <title>Sequencing the genomes of 1000 actinobacteria strains.</title>
        <authorList>
            <person name="Klenk H.-P."/>
        </authorList>
    </citation>
    <scope>NUCLEOTIDE SEQUENCE [LARGE SCALE GENOMIC DNA]</scope>
    <source>
        <strain evidence="7 8">DSM 45671</strain>
    </source>
</reference>
<feature type="transmembrane region" description="Helical" evidence="5">
    <location>
        <begin position="88"/>
        <end position="108"/>
    </location>
</feature>
<gene>
    <name evidence="7" type="ORF">FHX44_11354</name>
</gene>
<evidence type="ECO:0000256" key="1">
    <source>
        <dbReference type="ARBA" id="ARBA00004651"/>
    </source>
</evidence>
<feature type="transmembrane region" description="Helical" evidence="5">
    <location>
        <begin position="274"/>
        <end position="295"/>
    </location>
</feature>
<feature type="transmembrane region" description="Helical" evidence="5">
    <location>
        <begin position="20"/>
        <end position="45"/>
    </location>
</feature>
<evidence type="ECO:0000256" key="2">
    <source>
        <dbReference type="ARBA" id="ARBA00022692"/>
    </source>
</evidence>
<dbReference type="PROSITE" id="PS50850">
    <property type="entry name" value="MFS"/>
    <property type="match status" value="1"/>
</dbReference>
<feature type="transmembrane region" description="Helical" evidence="5">
    <location>
        <begin position="361"/>
        <end position="384"/>
    </location>
</feature>
<feature type="transmembrane region" description="Helical" evidence="5">
    <location>
        <begin position="333"/>
        <end position="355"/>
    </location>
</feature>
<evidence type="ECO:0000259" key="6">
    <source>
        <dbReference type="PROSITE" id="PS50850"/>
    </source>
</evidence>
<dbReference type="SUPFAM" id="SSF103473">
    <property type="entry name" value="MFS general substrate transporter"/>
    <property type="match status" value="1"/>
</dbReference>
<dbReference type="GO" id="GO:0022857">
    <property type="term" value="F:transmembrane transporter activity"/>
    <property type="evidence" value="ECO:0007669"/>
    <property type="project" value="InterPro"/>
</dbReference>
<feature type="transmembrane region" description="Helical" evidence="5">
    <location>
        <begin position="57"/>
        <end position="76"/>
    </location>
</feature>
<dbReference type="Gene3D" id="1.20.1250.20">
    <property type="entry name" value="MFS general substrate transporter like domains"/>
    <property type="match status" value="1"/>
</dbReference>
<proteinExistence type="predicted"/>
<dbReference type="Pfam" id="PF07690">
    <property type="entry name" value="MFS_1"/>
    <property type="match status" value="1"/>
</dbReference>
<feature type="transmembrane region" description="Helical" evidence="5">
    <location>
        <begin position="405"/>
        <end position="426"/>
    </location>
</feature>
<sequence>MDRTSEAVPGTWRELLGPRYVPVATVLAGGVLLEASNVYLTTSLLPTIVADIGGAEFYSWTMTTFLVASVITSMLVSRTLMARGAVAAYVLAFGLFAAGSLISAASPVMAGLLIGRAVQGLGGGLLAGLGYAMIQRALPERLWARAAALVSAMWGVGNILGPTVGGLFGQLDAWRAAFVVLVVVSGLLILLVSRAIPATGRTKVEAPVPAGSLALLTASVAAVSLASVVPAGAATAIALAVGVGLGGWFLRHERTARVRVLPEVTYRGRSRLRWVYVSVGVLAFGIGTEAFIPLFGQELGGMAPLAAGFLGAALSLGWSVTQMVTANATRPRVVRALIVGGPLLLAAGLAGYAVAQRELPGGGVIAVWVVALFAAGAGIGLAFPHLTVAAMGSSDDEEEAAKASAGINTVFIIANAFSAALAGVLVNLGAPSLVTSAHYLLFGFAAVVVLGVAPARLAARAVPSATSTPV</sequence>
<dbReference type="InterPro" id="IPR020846">
    <property type="entry name" value="MFS_dom"/>
</dbReference>
<keyword evidence="8" id="KW-1185">Reference proteome</keyword>
<dbReference type="GO" id="GO:0005886">
    <property type="term" value="C:plasma membrane"/>
    <property type="evidence" value="ECO:0007669"/>
    <property type="project" value="UniProtKB-SubCell"/>
</dbReference>
<comment type="subcellular location">
    <subcellularLocation>
        <location evidence="1">Cell membrane</location>
        <topology evidence="1">Multi-pass membrane protein</topology>
    </subcellularLocation>
</comment>
<feature type="transmembrane region" description="Helical" evidence="5">
    <location>
        <begin position="231"/>
        <end position="250"/>
    </location>
</feature>
<feature type="transmembrane region" description="Helical" evidence="5">
    <location>
        <begin position="146"/>
        <end position="168"/>
    </location>
</feature>
<comment type="caution">
    <text evidence="7">The sequence shown here is derived from an EMBL/GenBank/DDBJ whole genome shotgun (WGS) entry which is preliminary data.</text>
</comment>
<feature type="transmembrane region" description="Helical" evidence="5">
    <location>
        <begin position="204"/>
        <end position="225"/>
    </location>
</feature>
<evidence type="ECO:0000256" key="5">
    <source>
        <dbReference type="SAM" id="Phobius"/>
    </source>
</evidence>
<feature type="transmembrane region" description="Helical" evidence="5">
    <location>
        <begin position="301"/>
        <end position="321"/>
    </location>
</feature>
<organism evidence="7 8">
    <name type="scientific">Pseudonocardia hierapolitana</name>
    <dbReference type="NCBI Taxonomy" id="1128676"/>
    <lineage>
        <taxon>Bacteria</taxon>
        <taxon>Bacillati</taxon>
        <taxon>Actinomycetota</taxon>
        <taxon>Actinomycetes</taxon>
        <taxon>Pseudonocardiales</taxon>
        <taxon>Pseudonocardiaceae</taxon>
        <taxon>Pseudonocardia</taxon>
    </lineage>
</organism>
<accession>A0A561SHZ7</accession>
<dbReference type="RefSeq" id="WP_147253839.1">
    <property type="nucleotide sequence ID" value="NZ_VIWU01000001.1"/>
</dbReference>
<name>A0A561SHZ7_9PSEU</name>
<evidence type="ECO:0000313" key="8">
    <source>
        <dbReference type="Proteomes" id="UP000321261"/>
    </source>
</evidence>
<dbReference type="EMBL" id="VIWU01000001">
    <property type="protein sequence ID" value="TWF74473.1"/>
    <property type="molecule type" value="Genomic_DNA"/>
</dbReference>
<feature type="transmembrane region" description="Helical" evidence="5">
    <location>
        <begin position="174"/>
        <end position="192"/>
    </location>
</feature>
<dbReference type="PRINTS" id="PR01035">
    <property type="entry name" value="TCRTETA"/>
</dbReference>
<keyword evidence="3 5" id="KW-1133">Transmembrane helix</keyword>
<dbReference type="Gene3D" id="1.20.1720.10">
    <property type="entry name" value="Multidrug resistance protein D"/>
    <property type="match status" value="1"/>
</dbReference>
<feature type="domain" description="Major facilitator superfamily (MFS) profile" evidence="6">
    <location>
        <begin position="23"/>
        <end position="463"/>
    </location>
</feature>
<protein>
    <submittedName>
        <fullName evidence="7">MFS transporter</fullName>
    </submittedName>
</protein>
<dbReference type="InterPro" id="IPR011701">
    <property type="entry name" value="MFS"/>
</dbReference>
<dbReference type="PANTHER" id="PTHR23501">
    <property type="entry name" value="MAJOR FACILITATOR SUPERFAMILY"/>
    <property type="match status" value="1"/>
</dbReference>
<keyword evidence="4 5" id="KW-0472">Membrane</keyword>
<feature type="transmembrane region" description="Helical" evidence="5">
    <location>
        <begin position="438"/>
        <end position="459"/>
    </location>
</feature>
<dbReference type="PANTHER" id="PTHR23501:SF154">
    <property type="entry name" value="MULTIDRUG-EFFLUX TRANSPORTER RV1634-RELATED"/>
    <property type="match status" value="1"/>
</dbReference>
<dbReference type="Proteomes" id="UP000321261">
    <property type="component" value="Unassembled WGS sequence"/>
</dbReference>
<dbReference type="OrthoDB" id="3503984at2"/>
<feature type="transmembrane region" description="Helical" evidence="5">
    <location>
        <begin position="114"/>
        <end position="134"/>
    </location>
</feature>
<evidence type="ECO:0000256" key="4">
    <source>
        <dbReference type="ARBA" id="ARBA00023136"/>
    </source>
</evidence>